<evidence type="ECO:0000313" key="2">
    <source>
        <dbReference type="EMBL" id="UVI31134.1"/>
    </source>
</evidence>
<dbReference type="InterPro" id="IPR058532">
    <property type="entry name" value="YjbR/MT2646/Rv2570-like"/>
</dbReference>
<evidence type="ECO:0000313" key="3">
    <source>
        <dbReference type="Proteomes" id="UP001057877"/>
    </source>
</evidence>
<dbReference type="SUPFAM" id="SSF142906">
    <property type="entry name" value="YjbR-like"/>
    <property type="match status" value="1"/>
</dbReference>
<keyword evidence="2" id="KW-0238">DNA-binding</keyword>
<accession>A0ABY5SB18</accession>
<reference evidence="2" key="1">
    <citation type="submission" date="2022-01" db="EMBL/GenBank/DDBJ databases">
        <title>Paenibacillus spongiae sp. nov., isolated from marine sponge.</title>
        <authorList>
            <person name="Li Z."/>
            <person name="Zhang M."/>
        </authorList>
    </citation>
    <scope>NUCLEOTIDE SEQUENCE</scope>
    <source>
        <strain evidence="2">PHS-Z3</strain>
    </source>
</reference>
<organism evidence="2 3">
    <name type="scientific">Paenibacillus spongiae</name>
    <dbReference type="NCBI Taxonomy" id="2909671"/>
    <lineage>
        <taxon>Bacteria</taxon>
        <taxon>Bacillati</taxon>
        <taxon>Bacillota</taxon>
        <taxon>Bacilli</taxon>
        <taxon>Bacillales</taxon>
        <taxon>Paenibacillaceae</taxon>
        <taxon>Paenibacillus</taxon>
    </lineage>
</organism>
<dbReference type="InterPro" id="IPR007351">
    <property type="entry name" value="YjbR"/>
</dbReference>
<sequence>MIATTIDPYIILIAGPLAIIILLSLHFRWRARVRSVRYWLEEAEHRLEEAENLLPDIEGMATIAAAAYCLSKQGVHKDYRFGNEPLTVHVGGKIFAFIGSSSLLLKCDSGLAKQLRQRYDAVTPGYHLDSTHWNTVRCDGSIPEEELRGMIDHAYELACRERPKEQRDRKCE</sequence>
<name>A0ABY5SB18_9BACL</name>
<dbReference type="Gene3D" id="3.90.1150.30">
    <property type="match status" value="1"/>
</dbReference>
<keyword evidence="1" id="KW-0472">Membrane</keyword>
<dbReference type="PANTHER" id="PTHR35145:SF1">
    <property type="entry name" value="CYTOPLASMIC PROTEIN"/>
    <property type="match status" value="1"/>
</dbReference>
<dbReference type="Pfam" id="PF04237">
    <property type="entry name" value="YjbR"/>
    <property type="match status" value="1"/>
</dbReference>
<keyword evidence="1" id="KW-1133">Transmembrane helix</keyword>
<evidence type="ECO:0000256" key="1">
    <source>
        <dbReference type="SAM" id="Phobius"/>
    </source>
</evidence>
<dbReference type="InterPro" id="IPR038056">
    <property type="entry name" value="YjbR-like_sf"/>
</dbReference>
<dbReference type="GO" id="GO:0003677">
    <property type="term" value="F:DNA binding"/>
    <property type="evidence" value="ECO:0007669"/>
    <property type="project" value="UniProtKB-KW"/>
</dbReference>
<protein>
    <submittedName>
        <fullName evidence="2">MmcQ/YjbR family DNA-binding protein</fullName>
    </submittedName>
</protein>
<keyword evidence="1" id="KW-0812">Transmembrane</keyword>
<keyword evidence="3" id="KW-1185">Reference proteome</keyword>
<dbReference type="Proteomes" id="UP001057877">
    <property type="component" value="Chromosome"/>
</dbReference>
<dbReference type="EMBL" id="CP091430">
    <property type="protein sequence ID" value="UVI31134.1"/>
    <property type="molecule type" value="Genomic_DNA"/>
</dbReference>
<gene>
    <name evidence="2" type="ORF">L1F29_04615</name>
</gene>
<dbReference type="RefSeq" id="WP_258387197.1">
    <property type="nucleotide sequence ID" value="NZ_CP091430.1"/>
</dbReference>
<dbReference type="PANTHER" id="PTHR35145">
    <property type="entry name" value="CYTOPLASMIC PROTEIN-RELATED"/>
    <property type="match status" value="1"/>
</dbReference>
<feature type="transmembrane region" description="Helical" evidence="1">
    <location>
        <begin position="6"/>
        <end position="27"/>
    </location>
</feature>
<proteinExistence type="predicted"/>